<organism evidence="3 4">
    <name type="scientific">Stenotrophomonas maltophilia</name>
    <name type="common">Pseudomonas maltophilia</name>
    <name type="synonym">Xanthomonas maltophilia</name>
    <dbReference type="NCBI Taxonomy" id="40324"/>
    <lineage>
        <taxon>Bacteria</taxon>
        <taxon>Pseudomonadati</taxon>
        <taxon>Pseudomonadota</taxon>
        <taxon>Gammaproteobacteria</taxon>
        <taxon>Lysobacterales</taxon>
        <taxon>Lysobacteraceae</taxon>
        <taxon>Stenotrophomonas</taxon>
        <taxon>Stenotrophomonas maltophilia group</taxon>
    </lineage>
</organism>
<dbReference type="Proteomes" id="UP001288387">
    <property type="component" value="Unassembled WGS sequence"/>
</dbReference>
<dbReference type="AlphaFoldDB" id="A0AAJ2TQ09"/>
<feature type="domain" description="Potassium channel" evidence="2">
    <location>
        <begin position="60"/>
        <end position="139"/>
    </location>
</feature>
<dbReference type="Pfam" id="PF07885">
    <property type="entry name" value="Ion_trans_2"/>
    <property type="match status" value="1"/>
</dbReference>
<keyword evidence="1" id="KW-0472">Membrane</keyword>
<keyword evidence="1" id="KW-0812">Transmembrane</keyword>
<protein>
    <submittedName>
        <fullName evidence="3">Potassium channel family protein</fullName>
    </submittedName>
</protein>
<dbReference type="SUPFAM" id="SSF81324">
    <property type="entry name" value="Voltage-gated potassium channels"/>
    <property type="match status" value="1"/>
</dbReference>
<evidence type="ECO:0000313" key="3">
    <source>
        <dbReference type="EMBL" id="MDZ5766478.1"/>
    </source>
</evidence>
<keyword evidence="1" id="KW-1133">Transmembrane helix</keyword>
<dbReference type="InterPro" id="IPR013099">
    <property type="entry name" value="K_chnl_dom"/>
</dbReference>
<name>A0AAJ2TQ09_STEMA</name>
<feature type="transmembrane region" description="Helical" evidence="1">
    <location>
        <begin position="118"/>
        <end position="139"/>
    </location>
</feature>
<dbReference type="GO" id="GO:0016020">
    <property type="term" value="C:membrane"/>
    <property type="evidence" value="ECO:0007669"/>
    <property type="project" value="InterPro"/>
</dbReference>
<evidence type="ECO:0000256" key="1">
    <source>
        <dbReference type="SAM" id="Phobius"/>
    </source>
</evidence>
<evidence type="ECO:0000313" key="4">
    <source>
        <dbReference type="Proteomes" id="UP001288387"/>
    </source>
</evidence>
<accession>A0AAJ2TQ09</accession>
<proteinExistence type="predicted"/>
<dbReference type="EMBL" id="JAXRVB010000030">
    <property type="protein sequence ID" value="MDZ5766478.1"/>
    <property type="molecule type" value="Genomic_DNA"/>
</dbReference>
<dbReference type="Gene3D" id="1.10.287.70">
    <property type="match status" value="1"/>
</dbReference>
<feature type="transmembrane region" description="Helical" evidence="1">
    <location>
        <begin position="20"/>
        <end position="38"/>
    </location>
</feature>
<keyword evidence="3" id="KW-0813">Transport</keyword>
<reference evidence="3" key="1">
    <citation type="submission" date="2023-12" db="EMBL/GenBank/DDBJ databases">
        <title>'Antibacterial potential of Stenotrophomonas maltophilia cystic fibrosis isolates' (manuscript under preparation).</title>
        <authorList>
            <person name="Crisan C.V."/>
            <person name="Pettis M."/>
            <person name="Goldberg J.B."/>
        </authorList>
    </citation>
    <scope>NUCLEOTIDE SEQUENCE</scope>
    <source>
        <strain evidence="3">CCV129</strain>
    </source>
</reference>
<dbReference type="GO" id="GO:0016286">
    <property type="term" value="F:small conductance calcium-activated potassium channel activity"/>
    <property type="evidence" value="ECO:0007669"/>
    <property type="project" value="InterPro"/>
</dbReference>
<evidence type="ECO:0000259" key="2">
    <source>
        <dbReference type="Pfam" id="PF07885"/>
    </source>
</evidence>
<feature type="transmembrane region" description="Helical" evidence="1">
    <location>
        <begin position="50"/>
        <end position="72"/>
    </location>
</feature>
<gene>
    <name evidence="3" type="ORF">U4I38_18580</name>
</gene>
<dbReference type="PANTHER" id="PTHR10153">
    <property type="entry name" value="SMALL CONDUCTANCE CALCIUM-ACTIVATED POTASSIUM CHANNEL"/>
    <property type="match status" value="1"/>
</dbReference>
<keyword evidence="3" id="KW-0407">Ion channel</keyword>
<sequence length="154" mass="16846">MMLAVLPAKTMQFGSQELAALIGLGLLLVGYALMAYVTNSRLRYRQQDGIFAPLLYVMTSAMLIGVFAFYYARFPWAGPAAQQGWTIGNLTDSLYFSAATFTTLGFGDMVPKSDLGKWSVIVESILGTMHSVFFILVFLRNASADVGSHRQSPV</sequence>
<keyword evidence="3" id="KW-0406">Ion transport</keyword>
<dbReference type="InterPro" id="IPR015449">
    <property type="entry name" value="K_chnl_Ca-activ_SK"/>
</dbReference>
<comment type="caution">
    <text evidence="3">The sequence shown here is derived from an EMBL/GenBank/DDBJ whole genome shotgun (WGS) entry which is preliminary data.</text>
</comment>
<dbReference type="RefSeq" id="WP_099555348.1">
    <property type="nucleotide sequence ID" value="NZ_JAEDWU010000002.1"/>
</dbReference>